<accession>A0ABV7P7E5</accession>
<evidence type="ECO:0000313" key="2">
    <source>
        <dbReference type="EMBL" id="MFC3453697.1"/>
    </source>
</evidence>
<reference evidence="3" key="1">
    <citation type="journal article" date="2019" name="Int. J. Syst. Evol. Microbiol.">
        <title>The Global Catalogue of Microorganisms (GCM) 10K type strain sequencing project: providing services to taxonomists for standard genome sequencing and annotation.</title>
        <authorList>
            <consortium name="The Broad Institute Genomics Platform"/>
            <consortium name="The Broad Institute Genome Sequencing Center for Infectious Disease"/>
            <person name="Wu L."/>
            <person name="Ma J."/>
        </authorList>
    </citation>
    <scope>NUCLEOTIDE SEQUENCE [LARGE SCALE GENOMIC DNA]</scope>
    <source>
        <strain evidence="3">CGMCC 4.7676</strain>
    </source>
</reference>
<gene>
    <name evidence="2" type="ORF">ACFOSH_30025</name>
</gene>
<dbReference type="RefSeq" id="WP_378242537.1">
    <property type="nucleotide sequence ID" value="NZ_JBHRWK010000054.1"/>
</dbReference>
<sequence>MILLVPGGKPYYAAPFLLLLAAAGADPCLRWLDRTRRRVLSASWAVIGAAVSLLVGLPLLPVSALAPILAVNKGQGEQAGWPEPASTVRNVREQVPHGTAAIFTRNYGQAGALEHYGLPSVYSGHMSYADWGPPPDSAAGPVVVVGPYLPSWFTGCREVTVHDNGLGVENEEQGVKISLCTGTSRPWSSLCGELRHYY</sequence>
<feature type="transmembrane region" description="Helical" evidence="1">
    <location>
        <begin position="12"/>
        <end position="32"/>
    </location>
</feature>
<keyword evidence="3" id="KW-1185">Reference proteome</keyword>
<evidence type="ECO:0000256" key="1">
    <source>
        <dbReference type="SAM" id="Phobius"/>
    </source>
</evidence>
<feature type="transmembrane region" description="Helical" evidence="1">
    <location>
        <begin position="44"/>
        <end position="69"/>
    </location>
</feature>
<dbReference type="EMBL" id="JBHRWK010000054">
    <property type="protein sequence ID" value="MFC3453697.1"/>
    <property type="molecule type" value="Genomic_DNA"/>
</dbReference>
<organism evidence="2 3">
    <name type="scientific">Amycolatopsis speibonae</name>
    <dbReference type="NCBI Taxonomy" id="1450224"/>
    <lineage>
        <taxon>Bacteria</taxon>
        <taxon>Bacillati</taxon>
        <taxon>Actinomycetota</taxon>
        <taxon>Actinomycetes</taxon>
        <taxon>Pseudonocardiales</taxon>
        <taxon>Pseudonocardiaceae</taxon>
        <taxon>Amycolatopsis</taxon>
    </lineage>
</organism>
<keyword evidence="1" id="KW-1133">Transmembrane helix</keyword>
<name>A0ABV7P7E5_9PSEU</name>
<keyword evidence="1" id="KW-0812">Transmembrane</keyword>
<keyword evidence="1" id="KW-0472">Membrane</keyword>
<dbReference type="Proteomes" id="UP001595645">
    <property type="component" value="Unassembled WGS sequence"/>
</dbReference>
<proteinExistence type="predicted"/>
<protein>
    <submittedName>
        <fullName evidence="2">Uncharacterized protein</fullName>
    </submittedName>
</protein>
<comment type="caution">
    <text evidence="2">The sequence shown here is derived from an EMBL/GenBank/DDBJ whole genome shotgun (WGS) entry which is preliminary data.</text>
</comment>
<evidence type="ECO:0000313" key="3">
    <source>
        <dbReference type="Proteomes" id="UP001595645"/>
    </source>
</evidence>